<evidence type="ECO:0000256" key="3">
    <source>
        <dbReference type="ARBA" id="ARBA00022490"/>
    </source>
</evidence>
<dbReference type="GO" id="GO:0032259">
    <property type="term" value="P:methylation"/>
    <property type="evidence" value="ECO:0007669"/>
    <property type="project" value="UniProtKB-KW"/>
</dbReference>
<comment type="catalytic activity">
    <reaction evidence="7">
        <text>[protein]-L-isoaspartate + S-adenosyl-L-methionine = [protein]-L-isoaspartate alpha-methyl ester + S-adenosyl-L-homocysteine</text>
        <dbReference type="Rhea" id="RHEA:12705"/>
        <dbReference type="Rhea" id="RHEA-COMP:12143"/>
        <dbReference type="Rhea" id="RHEA-COMP:12144"/>
        <dbReference type="ChEBI" id="CHEBI:57856"/>
        <dbReference type="ChEBI" id="CHEBI:59789"/>
        <dbReference type="ChEBI" id="CHEBI:90596"/>
        <dbReference type="ChEBI" id="CHEBI:90598"/>
        <dbReference type="EC" id="2.1.1.77"/>
    </reaction>
</comment>
<dbReference type="PANTHER" id="PTHR11579:SF0">
    <property type="entry name" value="PROTEIN-L-ISOASPARTATE(D-ASPARTATE) O-METHYLTRANSFERASE"/>
    <property type="match status" value="1"/>
</dbReference>
<dbReference type="InterPro" id="IPR029063">
    <property type="entry name" value="SAM-dependent_MTases_sf"/>
</dbReference>
<dbReference type="GO" id="GO:0030091">
    <property type="term" value="P:protein repair"/>
    <property type="evidence" value="ECO:0007669"/>
    <property type="project" value="UniProtKB-UniRule"/>
</dbReference>
<dbReference type="FunFam" id="3.40.50.150:FF:000010">
    <property type="entry name" value="Protein-L-isoaspartate O-methyltransferase"/>
    <property type="match status" value="1"/>
</dbReference>
<dbReference type="NCBIfam" id="TIGR00080">
    <property type="entry name" value="pimt"/>
    <property type="match status" value="1"/>
</dbReference>
<dbReference type="Gene3D" id="3.40.50.150">
    <property type="entry name" value="Vaccinia Virus protein VP39"/>
    <property type="match status" value="1"/>
</dbReference>
<keyword evidence="5 7" id="KW-0808">Transferase</keyword>
<evidence type="ECO:0000256" key="5">
    <source>
        <dbReference type="ARBA" id="ARBA00022679"/>
    </source>
</evidence>
<proteinExistence type="inferred from homology"/>
<organism evidence="8 9">
    <name type="scientific">Dictyobacter vulcani</name>
    <dbReference type="NCBI Taxonomy" id="2607529"/>
    <lineage>
        <taxon>Bacteria</taxon>
        <taxon>Bacillati</taxon>
        <taxon>Chloroflexota</taxon>
        <taxon>Ktedonobacteria</taxon>
        <taxon>Ktedonobacterales</taxon>
        <taxon>Dictyobacteraceae</taxon>
        <taxon>Dictyobacter</taxon>
    </lineage>
</organism>
<name>A0A5J4KQ83_9CHLR</name>
<keyword evidence="3 7" id="KW-0963">Cytoplasm</keyword>
<comment type="function">
    <text evidence="7">Catalyzes the methyl esterification of L-isoaspartyl residues in peptides and proteins that result from spontaneous decomposition of normal L-aspartyl and L-asparaginyl residues. It plays a role in the repair and/or degradation of damaged proteins.</text>
</comment>
<keyword evidence="9" id="KW-1185">Reference proteome</keyword>
<dbReference type="Pfam" id="PF01135">
    <property type="entry name" value="PCMT"/>
    <property type="match status" value="1"/>
</dbReference>
<dbReference type="EC" id="2.1.1.77" evidence="7"/>
<accession>A0A5J4KQ83</accession>
<evidence type="ECO:0000256" key="4">
    <source>
        <dbReference type="ARBA" id="ARBA00022603"/>
    </source>
</evidence>
<keyword evidence="6 7" id="KW-0949">S-adenosyl-L-methionine</keyword>
<dbReference type="SUPFAM" id="SSF53335">
    <property type="entry name" value="S-adenosyl-L-methionine-dependent methyltransferases"/>
    <property type="match status" value="1"/>
</dbReference>
<dbReference type="InterPro" id="IPR000682">
    <property type="entry name" value="PCMT"/>
</dbReference>
<feature type="active site" evidence="7">
    <location>
        <position position="62"/>
    </location>
</feature>
<dbReference type="CDD" id="cd02440">
    <property type="entry name" value="AdoMet_MTases"/>
    <property type="match status" value="1"/>
</dbReference>
<comment type="similarity">
    <text evidence="2 7">Belongs to the methyltransferase superfamily. L-isoaspartyl/D-aspartyl protein methyltransferase family.</text>
</comment>
<evidence type="ECO:0000256" key="7">
    <source>
        <dbReference type="HAMAP-Rule" id="MF_00090"/>
    </source>
</evidence>
<evidence type="ECO:0000313" key="9">
    <source>
        <dbReference type="Proteomes" id="UP000326912"/>
    </source>
</evidence>
<comment type="subcellular location">
    <subcellularLocation>
        <location evidence="1 7">Cytoplasm</location>
    </subcellularLocation>
</comment>
<dbReference type="AlphaFoldDB" id="A0A5J4KQ83"/>
<protein>
    <recommendedName>
        <fullName evidence="7">Protein-L-isoaspartate O-methyltransferase</fullName>
        <ecNumber evidence="7">2.1.1.77</ecNumber>
    </recommendedName>
    <alternativeName>
        <fullName evidence="7">L-isoaspartyl protein carboxyl methyltransferase</fullName>
    </alternativeName>
    <alternativeName>
        <fullName evidence="7">Protein L-isoaspartyl methyltransferase</fullName>
    </alternativeName>
    <alternativeName>
        <fullName evidence="7">Protein-beta-aspartate methyltransferase</fullName>
        <shortName evidence="7">PIMT</shortName>
    </alternativeName>
</protein>
<evidence type="ECO:0000256" key="6">
    <source>
        <dbReference type="ARBA" id="ARBA00022691"/>
    </source>
</evidence>
<dbReference type="PROSITE" id="PS01279">
    <property type="entry name" value="PCMT"/>
    <property type="match status" value="1"/>
</dbReference>
<dbReference type="GO" id="GO:0004719">
    <property type="term" value="F:protein-L-isoaspartate (D-aspartate) O-methyltransferase activity"/>
    <property type="evidence" value="ECO:0007669"/>
    <property type="project" value="UniProtKB-UniRule"/>
</dbReference>
<evidence type="ECO:0000256" key="1">
    <source>
        <dbReference type="ARBA" id="ARBA00004496"/>
    </source>
</evidence>
<dbReference type="Proteomes" id="UP000326912">
    <property type="component" value="Unassembled WGS sequence"/>
</dbReference>
<gene>
    <name evidence="8" type="primary">pcm_1</name>
    <name evidence="7" type="synonym">pcm</name>
    <name evidence="8" type="ORF">KDW_35140</name>
</gene>
<dbReference type="NCBIfam" id="NF001453">
    <property type="entry name" value="PRK00312.1"/>
    <property type="match status" value="1"/>
</dbReference>
<evidence type="ECO:0000256" key="2">
    <source>
        <dbReference type="ARBA" id="ARBA00005369"/>
    </source>
</evidence>
<dbReference type="RefSeq" id="WP_151757120.1">
    <property type="nucleotide sequence ID" value="NZ_BKZW01000001.1"/>
</dbReference>
<dbReference type="PANTHER" id="PTHR11579">
    <property type="entry name" value="PROTEIN-L-ISOASPARTATE O-METHYLTRANSFERASE"/>
    <property type="match status" value="1"/>
</dbReference>
<reference evidence="8 9" key="1">
    <citation type="submission" date="2019-10" db="EMBL/GenBank/DDBJ databases">
        <title>Dictyobacter vulcani sp. nov., within the class Ktedonobacteria, isolated from soil of volcanic Mt. Zao.</title>
        <authorList>
            <person name="Zheng Y."/>
            <person name="Wang C.M."/>
            <person name="Sakai Y."/>
            <person name="Abe K."/>
            <person name="Yokota A."/>
            <person name="Yabe S."/>
        </authorList>
    </citation>
    <scope>NUCLEOTIDE SEQUENCE [LARGE SCALE GENOMIC DNA]</scope>
    <source>
        <strain evidence="8 9">W12</strain>
    </source>
</reference>
<comment type="caution">
    <text evidence="8">The sequence shown here is derived from an EMBL/GenBank/DDBJ whole genome shotgun (WGS) entry which is preliminary data.</text>
</comment>
<dbReference type="GO" id="GO:0005737">
    <property type="term" value="C:cytoplasm"/>
    <property type="evidence" value="ECO:0007669"/>
    <property type="project" value="UniProtKB-SubCell"/>
</dbReference>
<evidence type="ECO:0000313" key="8">
    <source>
        <dbReference type="EMBL" id="GER89352.1"/>
    </source>
</evidence>
<keyword evidence="4 7" id="KW-0489">Methyltransferase</keyword>
<dbReference type="EMBL" id="BKZW01000001">
    <property type="protein sequence ID" value="GER89352.1"/>
    <property type="molecule type" value="Genomic_DNA"/>
</dbReference>
<sequence length="215" mass="23794">MTKDFSSQRQQLIARLQQTGIHDERVLHALATIPRELFVDQSFQELAYANQALPLVLGQTISQPQMVAIMTQALQLSGRERVLEIGTGSGYQTAILARLSEFVYSIERHEELAVQASRRLGQLGIENVSLIVGDGSIGWNEEAPFDRILVTAAAPYIPDQLINQLSPGGLLVVPVGDQSQQELQVVQRLSEGTKTYSLGRCVFVPLIGEEGWRRE</sequence>
<dbReference type="HAMAP" id="MF_00090">
    <property type="entry name" value="PIMT"/>
    <property type="match status" value="1"/>
</dbReference>